<dbReference type="GO" id="GO:0016874">
    <property type="term" value="F:ligase activity"/>
    <property type="evidence" value="ECO:0007669"/>
    <property type="project" value="UniProtKB-KW"/>
</dbReference>
<evidence type="ECO:0000313" key="4">
    <source>
        <dbReference type="Proteomes" id="UP001432062"/>
    </source>
</evidence>
<gene>
    <name evidence="3" type="ORF">OG563_03905</name>
</gene>
<evidence type="ECO:0000313" key="3">
    <source>
        <dbReference type="EMBL" id="WUV47394.1"/>
    </source>
</evidence>
<evidence type="ECO:0000259" key="1">
    <source>
        <dbReference type="Pfam" id="PF00501"/>
    </source>
</evidence>
<sequence length="507" mass="55427">MYNFAAVFDRNAQQYAAEIALSEGDRALTYAELRTRVHALALALRELGVDAGDIVAVLLYNRVEFVETMLAANHIGAAIMPLNYRLSPAEWQYILEHSNAGAIVTESEFTTGIDALASSLPQLRHRVTLDAAPDPSWLEYDALVGPNIGRTTDVVDVQPDALQRLMYTSGTTSRPKGVMISHQNLTWKNLAHILEFSLTAADNTLVCGPLYHVGGMDLPGLATFHAGGRLSLIRRFDAVAVMDAIEQLRPTNVWLAPSMMNGLLQLPDIADRDTSSIRFITGGGEKMPIPLLDRIADAFPGAWFADAYGLTETVSGDTVNDAEHMRTKVGSVGRPVADVEVAIVDEGDTRVPAGQLGEIVIRGPKVTSGYWRDEAATRSALRNGWFHTGDIGRLDEDGYLYIEDRKKDMIVSGGENIATPEVERVLYENPDVVEAAVVGMPHPRWGEVPKAFVVLRAGSHFDAEALKDFCRTRLAKYKVPAEIECIDTLPRTPSGKVLKRVLRDGPA</sequence>
<dbReference type="InterPro" id="IPR050237">
    <property type="entry name" value="ATP-dep_AMP-bd_enzyme"/>
</dbReference>
<dbReference type="SUPFAM" id="SSF56801">
    <property type="entry name" value="Acetyl-CoA synthetase-like"/>
    <property type="match status" value="1"/>
</dbReference>
<accession>A0ABZ1YVY0</accession>
<dbReference type="NCBIfam" id="NF004837">
    <property type="entry name" value="PRK06187.1"/>
    <property type="match status" value="1"/>
</dbReference>
<proteinExistence type="predicted"/>
<organism evidence="3 4">
    <name type="scientific">Nocardia vinacea</name>
    <dbReference type="NCBI Taxonomy" id="96468"/>
    <lineage>
        <taxon>Bacteria</taxon>
        <taxon>Bacillati</taxon>
        <taxon>Actinomycetota</taxon>
        <taxon>Actinomycetes</taxon>
        <taxon>Mycobacteriales</taxon>
        <taxon>Nocardiaceae</taxon>
        <taxon>Nocardia</taxon>
    </lineage>
</organism>
<dbReference type="InterPro" id="IPR045851">
    <property type="entry name" value="AMP-bd_C_sf"/>
</dbReference>
<dbReference type="Proteomes" id="UP001432062">
    <property type="component" value="Chromosome"/>
</dbReference>
<dbReference type="RefSeq" id="WP_327100463.1">
    <property type="nucleotide sequence ID" value="NZ_CP109149.1"/>
</dbReference>
<dbReference type="PROSITE" id="PS00455">
    <property type="entry name" value="AMP_BINDING"/>
    <property type="match status" value="1"/>
</dbReference>
<reference evidence="3" key="1">
    <citation type="submission" date="2022-10" db="EMBL/GenBank/DDBJ databases">
        <title>The complete genomes of actinobacterial strains from the NBC collection.</title>
        <authorList>
            <person name="Joergensen T.S."/>
            <person name="Alvarez Arevalo M."/>
            <person name="Sterndorff E.B."/>
            <person name="Faurdal D."/>
            <person name="Vuksanovic O."/>
            <person name="Mourched A.-S."/>
            <person name="Charusanti P."/>
            <person name="Shaw S."/>
            <person name="Blin K."/>
            <person name="Weber T."/>
        </authorList>
    </citation>
    <scope>NUCLEOTIDE SEQUENCE</scope>
    <source>
        <strain evidence="3">NBC_01482</strain>
    </source>
</reference>
<dbReference type="PANTHER" id="PTHR43767">
    <property type="entry name" value="LONG-CHAIN-FATTY-ACID--COA LIGASE"/>
    <property type="match status" value="1"/>
</dbReference>
<dbReference type="InterPro" id="IPR042099">
    <property type="entry name" value="ANL_N_sf"/>
</dbReference>
<dbReference type="InterPro" id="IPR025110">
    <property type="entry name" value="AMP-bd_C"/>
</dbReference>
<dbReference type="EMBL" id="CP109441">
    <property type="protein sequence ID" value="WUV47394.1"/>
    <property type="molecule type" value="Genomic_DNA"/>
</dbReference>
<dbReference type="Pfam" id="PF13193">
    <property type="entry name" value="AMP-binding_C"/>
    <property type="match status" value="1"/>
</dbReference>
<dbReference type="Gene3D" id="3.40.50.12780">
    <property type="entry name" value="N-terminal domain of ligase-like"/>
    <property type="match status" value="1"/>
</dbReference>
<evidence type="ECO:0000259" key="2">
    <source>
        <dbReference type="Pfam" id="PF13193"/>
    </source>
</evidence>
<dbReference type="Gene3D" id="3.30.300.30">
    <property type="match status" value="1"/>
</dbReference>
<name>A0ABZ1YVY0_9NOCA</name>
<feature type="domain" description="AMP-binding enzyme C-terminal" evidence="2">
    <location>
        <begin position="421"/>
        <end position="496"/>
    </location>
</feature>
<keyword evidence="3" id="KW-0436">Ligase</keyword>
<dbReference type="PANTHER" id="PTHR43767:SF1">
    <property type="entry name" value="NONRIBOSOMAL PEPTIDE SYNTHASE PES1 (EUROFUNG)-RELATED"/>
    <property type="match status" value="1"/>
</dbReference>
<dbReference type="Pfam" id="PF00501">
    <property type="entry name" value="AMP-binding"/>
    <property type="match status" value="1"/>
</dbReference>
<protein>
    <submittedName>
        <fullName evidence="3">Long-chain fatty acid--CoA ligase</fullName>
    </submittedName>
</protein>
<dbReference type="InterPro" id="IPR020845">
    <property type="entry name" value="AMP-binding_CS"/>
</dbReference>
<keyword evidence="4" id="KW-1185">Reference proteome</keyword>
<dbReference type="InterPro" id="IPR000873">
    <property type="entry name" value="AMP-dep_synth/lig_dom"/>
</dbReference>
<feature type="domain" description="AMP-dependent synthetase/ligase" evidence="1">
    <location>
        <begin position="8"/>
        <end position="371"/>
    </location>
</feature>
<dbReference type="CDD" id="cd17631">
    <property type="entry name" value="FACL_FadD13-like"/>
    <property type="match status" value="1"/>
</dbReference>